<name>A0AAD5PTN6_9CRUS</name>
<dbReference type="InterPro" id="IPR011011">
    <property type="entry name" value="Znf_FYVE_PHD"/>
</dbReference>
<dbReference type="InterPro" id="IPR013083">
    <property type="entry name" value="Znf_RING/FYVE/PHD"/>
</dbReference>
<feature type="domain" description="YqaJ viral recombinase" evidence="1">
    <location>
        <begin position="334"/>
        <end position="501"/>
    </location>
</feature>
<dbReference type="InterPro" id="IPR019080">
    <property type="entry name" value="YqaJ_viral_recombinase"/>
</dbReference>
<protein>
    <recommendedName>
        <fullName evidence="1">YqaJ viral recombinase domain-containing protein</fullName>
    </recommendedName>
</protein>
<reference evidence="2 3" key="1">
    <citation type="submission" date="2022-05" db="EMBL/GenBank/DDBJ databases">
        <title>A multi-omics perspective on studying reproductive biology in Daphnia sinensis.</title>
        <authorList>
            <person name="Jia J."/>
        </authorList>
    </citation>
    <scope>NUCLEOTIDE SEQUENCE [LARGE SCALE GENOMIC DNA]</scope>
    <source>
        <strain evidence="2 3">WSL</strain>
    </source>
</reference>
<evidence type="ECO:0000313" key="3">
    <source>
        <dbReference type="Proteomes" id="UP000820818"/>
    </source>
</evidence>
<dbReference type="Pfam" id="PF09588">
    <property type="entry name" value="YqaJ"/>
    <property type="match status" value="1"/>
</dbReference>
<dbReference type="PANTHER" id="PTHR47526">
    <property type="entry name" value="ATP-DEPENDENT DNA HELICASE"/>
    <property type="match status" value="1"/>
</dbReference>
<evidence type="ECO:0000313" key="2">
    <source>
        <dbReference type="EMBL" id="KAI9559546.1"/>
    </source>
</evidence>
<dbReference type="PANTHER" id="PTHR47526:SF3">
    <property type="entry name" value="PHD-TYPE DOMAIN-CONTAINING PROTEIN"/>
    <property type="match status" value="1"/>
</dbReference>
<dbReference type="AlphaFoldDB" id="A0AAD5PTN6"/>
<dbReference type="GO" id="GO:0006281">
    <property type="term" value="P:DNA repair"/>
    <property type="evidence" value="ECO:0007669"/>
    <property type="project" value="UniProtKB-ARBA"/>
</dbReference>
<gene>
    <name evidence="2" type="ORF">GHT06_013551</name>
</gene>
<organism evidence="2 3">
    <name type="scientific">Daphnia sinensis</name>
    <dbReference type="NCBI Taxonomy" id="1820382"/>
    <lineage>
        <taxon>Eukaryota</taxon>
        <taxon>Metazoa</taxon>
        <taxon>Ecdysozoa</taxon>
        <taxon>Arthropoda</taxon>
        <taxon>Crustacea</taxon>
        <taxon>Branchiopoda</taxon>
        <taxon>Diplostraca</taxon>
        <taxon>Cladocera</taxon>
        <taxon>Anomopoda</taxon>
        <taxon>Daphniidae</taxon>
        <taxon>Daphnia</taxon>
        <taxon>Daphnia similis group</taxon>
    </lineage>
</organism>
<dbReference type="Proteomes" id="UP000820818">
    <property type="component" value="Linkage Group LG4"/>
</dbReference>
<keyword evidence="3" id="KW-1185">Reference proteome</keyword>
<dbReference type="SUPFAM" id="SSF57903">
    <property type="entry name" value="FYVE/PHD zinc finger"/>
    <property type="match status" value="1"/>
</dbReference>
<dbReference type="Gene3D" id="3.30.40.10">
    <property type="entry name" value="Zinc/RING finger domain, C3HC4 (zinc finger)"/>
    <property type="match status" value="1"/>
</dbReference>
<sequence length="713" mass="80715">MSASRVPYKVSDFAKSLDEDEFKIYCKVLEDLKCSDPLVLDLNLFKCGSELETLIPPITKNHMIIHLVVGRNCSDGEKVEAINNLLSSEQYLTNTFSDKLLAFPLPNGIVILRSHITHSQTLSAKPATPWVALQSDGKILFAVCDCGAGLGNSCIHVSALLQQCIHEHQKDKSTTTNATTTSAENRIPVTSLPCNWSKPGKGPVILIFLVTHYVTIGKIGDLTTLLPRKKSISGKHILPITDEEFNQCNAELALLPFLPVTLSTMDHYASSFTPPTLANKVPKYLTTFFDCNLEGKPFNVVEEECERVLQLVTLTRDEQDAVELVTRNQSSCEEWGNQRGGRITGTKIFRVTKFDFSKQLTPGSTQFILEICYPEISKFNGNKYTRYGIKNEPLAAKKFSSHVKENNLHSNFDCKCVGLIISITHPFLAASPDRICHCECHGKFVLEIKCPFRVSGLKIKEYSLKNKDFFLKVNHSTDNMYLEKDHEYYYQIQLQIFVAECREAVLAVFNGYQDIEYVTIKRDEELIEKMISKGKLFFLTYLLPELISKRFSSAKILPNSVLSSTASTHPTLNQFICSCQDNTKTDETVSCSSELCVIKIYHKKCTKSIRFPTNWMCVSCKKETAKLKRLELKKNREKATSTSSLNNETQQPLPTRVVISNGKRYNFPLIKNFIHNENLFLIAKDDQQLQNTPELINIDKPLLFESSLKQREY</sequence>
<proteinExistence type="predicted"/>
<dbReference type="Gene3D" id="3.90.320.10">
    <property type="match status" value="1"/>
</dbReference>
<dbReference type="SUPFAM" id="SSF52980">
    <property type="entry name" value="Restriction endonuclease-like"/>
    <property type="match status" value="1"/>
</dbReference>
<dbReference type="CDD" id="cd22343">
    <property type="entry name" value="PDDEXK_lambda_exonuclease-like"/>
    <property type="match status" value="1"/>
</dbReference>
<comment type="caution">
    <text evidence="2">The sequence shown here is derived from an EMBL/GenBank/DDBJ whole genome shotgun (WGS) entry which is preliminary data.</text>
</comment>
<dbReference type="InterPro" id="IPR011604">
    <property type="entry name" value="PDDEXK-like_dom_sf"/>
</dbReference>
<dbReference type="EMBL" id="WJBH02000004">
    <property type="protein sequence ID" value="KAI9559546.1"/>
    <property type="molecule type" value="Genomic_DNA"/>
</dbReference>
<evidence type="ECO:0000259" key="1">
    <source>
        <dbReference type="Pfam" id="PF09588"/>
    </source>
</evidence>
<accession>A0AAD5PTN6</accession>
<dbReference type="InterPro" id="IPR011335">
    <property type="entry name" value="Restrct_endonuc-II-like"/>
</dbReference>